<dbReference type="SUPFAM" id="SSF53254">
    <property type="entry name" value="Phosphoglycerate mutase-like"/>
    <property type="match status" value="1"/>
</dbReference>
<dbReference type="GO" id="GO:0016791">
    <property type="term" value="F:phosphatase activity"/>
    <property type="evidence" value="ECO:0007669"/>
    <property type="project" value="TreeGrafter"/>
</dbReference>
<dbReference type="KEGG" id="ljn:T285_01750"/>
<evidence type="ECO:0000313" key="2">
    <source>
        <dbReference type="Proteomes" id="UP000018522"/>
    </source>
</evidence>
<evidence type="ECO:0000313" key="1">
    <source>
        <dbReference type="EMBL" id="AHA96828.1"/>
    </source>
</evidence>
<dbReference type="SMART" id="SM00855">
    <property type="entry name" value="PGAM"/>
    <property type="match status" value="1"/>
</dbReference>
<protein>
    <submittedName>
        <fullName evidence="1">Phosphoglycerate mutase</fullName>
    </submittedName>
</protein>
<dbReference type="EMBL" id="CP006811">
    <property type="protein sequence ID" value="AHA96828.1"/>
    <property type="molecule type" value="Genomic_DNA"/>
</dbReference>
<dbReference type="InterPro" id="IPR029033">
    <property type="entry name" value="His_PPase_superfam"/>
</dbReference>
<dbReference type="Gene3D" id="3.40.50.1240">
    <property type="entry name" value="Phosphoglycerate mutase-like"/>
    <property type="match status" value="1"/>
</dbReference>
<dbReference type="GO" id="GO:0005737">
    <property type="term" value="C:cytoplasm"/>
    <property type="evidence" value="ECO:0007669"/>
    <property type="project" value="TreeGrafter"/>
</dbReference>
<reference evidence="1 2" key="1">
    <citation type="journal article" date="2014" name="Genome Announc.">
        <title>Complete Genome Sequences of Lactobacillus johnsonii Strain N6.2 and Lactobacillus reuteri Strain TD1.</title>
        <authorList>
            <person name="Leonard M.T."/>
            <person name="Valladares R.B."/>
            <person name="Ardissone A."/>
            <person name="Gonzalez C.F."/>
            <person name="Lorca G.L."/>
            <person name="Triplett E.W."/>
        </authorList>
    </citation>
    <scope>NUCLEOTIDE SEQUENCE [LARGE SCALE GENOMIC DNA]</scope>
    <source>
        <strain evidence="1 2">N6.2</strain>
    </source>
</reference>
<dbReference type="AlphaFoldDB" id="A0A7D9N526"/>
<dbReference type="RefSeq" id="WP_023599217.1">
    <property type="nucleotide sequence ID" value="NC_022909.1"/>
</dbReference>
<organism evidence="1 2">
    <name type="scientific">Lactobacillus johnsonii N6.2</name>
    <dbReference type="NCBI Taxonomy" id="1408186"/>
    <lineage>
        <taxon>Bacteria</taxon>
        <taxon>Bacillati</taxon>
        <taxon>Bacillota</taxon>
        <taxon>Bacilli</taxon>
        <taxon>Lactobacillales</taxon>
        <taxon>Lactobacillaceae</taxon>
        <taxon>Lactobacillus</taxon>
    </lineage>
</organism>
<proteinExistence type="predicted"/>
<sequence>MTTVYFVRHAEPDLSNHNDLTRDLTPKGIEDRKFLIDYFKNKKLDVAFSSPFRRAIRTIEPVAKSRNLKINQISEFCERKIGDEWISNFHEYCQKQWFDFDYKLENGESLNDVQKRNMNALKNLLTDYPDKNIIIGSHGTAIGTIINYFDSSFEYPAFSKIQPIMPFVAKFNFNGDKVDYQIIAFNSKN</sequence>
<dbReference type="PANTHER" id="PTHR48100">
    <property type="entry name" value="BROAD-SPECIFICITY PHOSPHATASE YOR283W-RELATED"/>
    <property type="match status" value="1"/>
</dbReference>
<dbReference type="InterPro" id="IPR013078">
    <property type="entry name" value="His_Pase_superF_clade-1"/>
</dbReference>
<gene>
    <name evidence="1" type="ORF">T285_01750</name>
</gene>
<accession>A0A7D9N526</accession>
<dbReference type="Proteomes" id="UP000018522">
    <property type="component" value="Chromosome"/>
</dbReference>
<name>A0A7D9N526_LACJH</name>
<dbReference type="CDD" id="cd07067">
    <property type="entry name" value="HP_PGM_like"/>
    <property type="match status" value="1"/>
</dbReference>
<dbReference type="PANTHER" id="PTHR48100:SF59">
    <property type="entry name" value="ADENOSYLCOBALAMIN_ALPHA-RIBAZOLE PHOSPHATASE"/>
    <property type="match status" value="1"/>
</dbReference>
<dbReference type="InterPro" id="IPR050275">
    <property type="entry name" value="PGM_Phosphatase"/>
</dbReference>
<dbReference type="Pfam" id="PF00300">
    <property type="entry name" value="His_Phos_1"/>
    <property type="match status" value="1"/>
</dbReference>
<dbReference type="GeneID" id="83569790"/>